<dbReference type="GO" id="GO:0005524">
    <property type="term" value="F:ATP binding"/>
    <property type="evidence" value="ECO:0007669"/>
    <property type="project" value="UniProtKB-KW"/>
</dbReference>
<dbReference type="InterPro" id="IPR004358">
    <property type="entry name" value="Sig_transdc_His_kin-like_C"/>
</dbReference>
<dbReference type="InterPro" id="IPR011990">
    <property type="entry name" value="TPR-like_helical_dom_sf"/>
</dbReference>
<dbReference type="RefSeq" id="WP_283345894.1">
    <property type="nucleotide sequence ID" value="NZ_JASHIF010000020.1"/>
</dbReference>
<dbReference type="InterPro" id="IPR003594">
    <property type="entry name" value="HATPase_dom"/>
</dbReference>
<dbReference type="PANTHER" id="PTHR43547:SF2">
    <property type="entry name" value="HYBRID SIGNAL TRANSDUCTION HISTIDINE KINASE C"/>
    <property type="match status" value="1"/>
</dbReference>
<gene>
    <name evidence="7" type="ORF">QM524_19925</name>
</gene>
<dbReference type="SMART" id="SM00387">
    <property type="entry name" value="HATPase_c"/>
    <property type="match status" value="1"/>
</dbReference>
<feature type="domain" description="Histidine kinase" evidence="6">
    <location>
        <begin position="425"/>
        <end position="642"/>
    </location>
</feature>
<dbReference type="SMART" id="SM00388">
    <property type="entry name" value="HisKA"/>
    <property type="match status" value="1"/>
</dbReference>
<evidence type="ECO:0000256" key="5">
    <source>
        <dbReference type="SAM" id="Phobius"/>
    </source>
</evidence>
<proteinExistence type="predicted"/>
<keyword evidence="7" id="KW-0547">Nucleotide-binding</keyword>
<keyword evidence="5" id="KW-0472">Membrane</keyword>
<dbReference type="InterPro" id="IPR003661">
    <property type="entry name" value="HisK_dim/P_dom"/>
</dbReference>
<name>A0ABT6YD38_9BACT</name>
<sequence length="648" mass="73622">MFLRLILLTVIITPYTTFSQQKKLDSLLLVWKKDSVRIAQAPDSNDVKLLNSIGYEYMQRASANTIKLSNTAFILAEKIKYDKGQTTALANLARYYYVKCDYELSLRYLLKSSAISDYIQDLDGKAGMTNLLALIYLAQKKYIPAKKELYTAISLNKKLNNSQRLAANYFNLALASKELKQSDSTYYYIQLSKKLAVKNNDDHLIAMCNNRLGEFHCSKGRSEEAVFYYTSVIKNPKYQNDWENSFAYTGLAKCFYSKKKYNDAVSYAHKGLELAQKTNTLWDIHMALKVLHEAYHAAGKDALAYKYQTLEKQYSDSLSNEKTEIELTSLSLKRKQAENDALMRRNQVVQQKAANSQMLMILIASVSASLFIILGLNIWNTRKKQRLYDDIQEKSEQILAQSHLIEKQNAELLESNRTKNKLFSIIGHDLRSPFATILGSFKMFKAGYLGEAEKEMILDKIYEQVSATSEMIDHLLTWANSQKEGLKTQKQEFCLSQKMEQIMEVFTNTAESKQISLTHEYAEPVYIFADPDQVHILFQNLIANAIKFTKPQGKVEISYQTSSTHLLVVVKDNGIGMSPEKLSQLFTMTGKGISTYGTNYEKGLGIGLSLVKQFADLNGASISVKSEENKGTEFIISFNIPISMEKTV</sequence>
<evidence type="ECO:0000313" key="7">
    <source>
        <dbReference type="EMBL" id="MDI9861498.1"/>
    </source>
</evidence>
<dbReference type="EMBL" id="JASHIF010000020">
    <property type="protein sequence ID" value="MDI9861498.1"/>
    <property type="molecule type" value="Genomic_DNA"/>
</dbReference>
<dbReference type="PANTHER" id="PTHR43547">
    <property type="entry name" value="TWO-COMPONENT HISTIDINE KINASE"/>
    <property type="match status" value="1"/>
</dbReference>
<evidence type="ECO:0000313" key="8">
    <source>
        <dbReference type="Proteomes" id="UP001236507"/>
    </source>
</evidence>
<dbReference type="SUPFAM" id="SSF55874">
    <property type="entry name" value="ATPase domain of HSP90 chaperone/DNA topoisomerase II/histidine kinase"/>
    <property type="match status" value="1"/>
</dbReference>
<dbReference type="InterPro" id="IPR036890">
    <property type="entry name" value="HATPase_C_sf"/>
</dbReference>
<feature type="transmembrane region" description="Helical" evidence="5">
    <location>
        <begin position="358"/>
        <end position="379"/>
    </location>
</feature>
<dbReference type="Pfam" id="PF02518">
    <property type="entry name" value="HATPase_c"/>
    <property type="match status" value="1"/>
</dbReference>
<dbReference type="InterPro" id="IPR005467">
    <property type="entry name" value="His_kinase_dom"/>
</dbReference>
<accession>A0ABT6YD38</accession>
<dbReference type="SUPFAM" id="SSF47384">
    <property type="entry name" value="Homodimeric domain of signal transducing histidine kinase"/>
    <property type="match status" value="1"/>
</dbReference>
<dbReference type="SMART" id="SM00028">
    <property type="entry name" value="TPR"/>
    <property type="match status" value="4"/>
</dbReference>
<protein>
    <recommendedName>
        <fullName evidence="2">histidine kinase</fullName>
        <ecNumber evidence="2">2.7.13.3</ecNumber>
    </recommendedName>
</protein>
<reference evidence="7 8" key="1">
    <citation type="submission" date="2023-05" db="EMBL/GenBank/DDBJ databases">
        <title>Novel species of genus Flectobacillus isolated from stream in China.</title>
        <authorList>
            <person name="Lu H."/>
        </authorList>
    </citation>
    <scope>NUCLEOTIDE SEQUENCE [LARGE SCALE GENOMIC DNA]</scope>
    <source>
        <strain evidence="7 8">KCTC 42575</strain>
    </source>
</reference>
<organism evidence="7 8">
    <name type="scientific">Flectobacillus roseus</name>
    <dbReference type="NCBI Taxonomy" id="502259"/>
    <lineage>
        <taxon>Bacteria</taxon>
        <taxon>Pseudomonadati</taxon>
        <taxon>Bacteroidota</taxon>
        <taxon>Cytophagia</taxon>
        <taxon>Cytophagales</taxon>
        <taxon>Flectobacillaceae</taxon>
        <taxon>Flectobacillus</taxon>
    </lineage>
</organism>
<dbReference type="CDD" id="cd00082">
    <property type="entry name" value="HisKA"/>
    <property type="match status" value="1"/>
</dbReference>
<dbReference type="Gene3D" id="1.25.40.10">
    <property type="entry name" value="Tetratricopeptide repeat domain"/>
    <property type="match status" value="2"/>
</dbReference>
<keyword evidence="8" id="KW-1185">Reference proteome</keyword>
<comment type="catalytic activity">
    <reaction evidence="1">
        <text>ATP + protein L-histidine = ADP + protein N-phospho-L-histidine.</text>
        <dbReference type="EC" id="2.7.13.3"/>
    </reaction>
</comment>
<keyword evidence="5" id="KW-0812">Transmembrane</keyword>
<dbReference type="CDD" id="cd00075">
    <property type="entry name" value="HATPase"/>
    <property type="match status" value="1"/>
</dbReference>
<dbReference type="InterPro" id="IPR036097">
    <property type="entry name" value="HisK_dim/P_sf"/>
</dbReference>
<dbReference type="PRINTS" id="PR00344">
    <property type="entry name" value="BCTRLSENSOR"/>
</dbReference>
<evidence type="ECO:0000256" key="3">
    <source>
        <dbReference type="ARBA" id="ARBA00022553"/>
    </source>
</evidence>
<keyword evidence="3" id="KW-0597">Phosphoprotein</keyword>
<keyword evidence="5" id="KW-1133">Transmembrane helix</keyword>
<evidence type="ECO:0000256" key="1">
    <source>
        <dbReference type="ARBA" id="ARBA00000085"/>
    </source>
</evidence>
<dbReference type="PROSITE" id="PS50109">
    <property type="entry name" value="HIS_KIN"/>
    <property type="match status" value="1"/>
</dbReference>
<evidence type="ECO:0000256" key="4">
    <source>
        <dbReference type="SAM" id="Coils"/>
    </source>
</evidence>
<evidence type="ECO:0000259" key="6">
    <source>
        <dbReference type="PROSITE" id="PS50109"/>
    </source>
</evidence>
<dbReference type="Pfam" id="PF00512">
    <property type="entry name" value="HisKA"/>
    <property type="match status" value="1"/>
</dbReference>
<dbReference type="Gene3D" id="1.10.287.130">
    <property type="match status" value="1"/>
</dbReference>
<feature type="coiled-coil region" evidence="4">
    <location>
        <begin position="320"/>
        <end position="352"/>
    </location>
</feature>
<dbReference type="InterPro" id="IPR019734">
    <property type="entry name" value="TPR_rpt"/>
</dbReference>
<comment type="caution">
    <text evidence="7">The sequence shown here is derived from an EMBL/GenBank/DDBJ whole genome shotgun (WGS) entry which is preliminary data.</text>
</comment>
<dbReference type="SUPFAM" id="SSF48452">
    <property type="entry name" value="TPR-like"/>
    <property type="match status" value="1"/>
</dbReference>
<keyword evidence="7" id="KW-0067">ATP-binding</keyword>
<dbReference type="EC" id="2.7.13.3" evidence="2"/>
<keyword evidence="4" id="KW-0175">Coiled coil</keyword>
<dbReference type="Gene3D" id="3.30.565.10">
    <property type="entry name" value="Histidine kinase-like ATPase, C-terminal domain"/>
    <property type="match status" value="1"/>
</dbReference>
<evidence type="ECO:0000256" key="2">
    <source>
        <dbReference type="ARBA" id="ARBA00012438"/>
    </source>
</evidence>
<dbReference type="Proteomes" id="UP001236507">
    <property type="component" value="Unassembled WGS sequence"/>
</dbReference>